<dbReference type="PANTHER" id="PTHR42718">
    <property type="entry name" value="MAJOR FACILITATOR SUPERFAMILY MULTIDRUG TRANSPORTER MFSC"/>
    <property type="match status" value="1"/>
</dbReference>
<evidence type="ECO:0000256" key="6">
    <source>
        <dbReference type="ARBA" id="ARBA00023136"/>
    </source>
</evidence>
<feature type="region of interest" description="Disordered" evidence="8">
    <location>
        <begin position="433"/>
        <end position="454"/>
    </location>
</feature>
<feature type="transmembrane region" description="Helical" evidence="9">
    <location>
        <begin position="43"/>
        <end position="62"/>
    </location>
</feature>
<dbReference type="InterPro" id="IPR036259">
    <property type="entry name" value="MFS_trans_sf"/>
</dbReference>
<reference evidence="12" key="1">
    <citation type="journal article" date="2019" name="Int. J. Syst. Evol. Microbiol.">
        <title>The Global Catalogue of Microorganisms (GCM) 10K type strain sequencing project: providing services to taxonomists for standard genome sequencing and annotation.</title>
        <authorList>
            <consortium name="The Broad Institute Genomics Platform"/>
            <consortium name="The Broad Institute Genome Sequencing Center for Infectious Disease"/>
            <person name="Wu L."/>
            <person name="Ma J."/>
        </authorList>
    </citation>
    <scope>NUCLEOTIDE SEQUENCE [LARGE SCALE GENOMIC DNA]</scope>
    <source>
        <strain evidence="12">CECT 8064</strain>
    </source>
</reference>
<evidence type="ECO:0000256" key="7">
    <source>
        <dbReference type="ARBA" id="ARBA00023251"/>
    </source>
</evidence>
<keyword evidence="2" id="KW-0813">Transport</keyword>
<dbReference type="SUPFAM" id="SSF103473">
    <property type="entry name" value="MFS general substrate transporter"/>
    <property type="match status" value="1"/>
</dbReference>
<feature type="transmembrane region" description="Helical" evidence="9">
    <location>
        <begin position="410"/>
        <end position="428"/>
    </location>
</feature>
<dbReference type="Gene3D" id="1.20.1720.10">
    <property type="entry name" value="Multidrug resistance protein D"/>
    <property type="match status" value="1"/>
</dbReference>
<keyword evidence="5 9" id="KW-1133">Transmembrane helix</keyword>
<keyword evidence="12" id="KW-1185">Reference proteome</keyword>
<feature type="transmembrane region" description="Helical" evidence="9">
    <location>
        <begin position="326"/>
        <end position="351"/>
    </location>
</feature>
<feature type="transmembrane region" description="Helical" evidence="9">
    <location>
        <begin position="234"/>
        <end position="257"/>
    </location>
</feature>
<evidence type="ECO:0000256" key="5">
    <source>
        <dbReference type="ARBA" id="ARBA00022989"/>
    </source>
</evidence>
<evidence type="ECO:0000256" key="2">
    <source>
        <dbReference type="ARBA" id="ARBA00022448"/>
    </source>
</evidence>
<evidence type="ECO:0000259" key="10">
    <source>
        <dbReference type="PROSITE" id="PS50850"/>
    </source>
</evidence>
<keyword evidence="4 9" id="KW-0812">Transmembrane</keyword>
<feature type="transmembrane region" description="Helical" evidence="9">
    <location>
        <begin position="196"/>
        <end position="213"/>
    </location>
</feature>
<feature type="transmembrane region" description="Helical" evidence="9">
    <location>
        <begin position="164"/>
        <end position="184"/>
    </location>
</feature>
<keyword evidence="6 9" id="KW-0472">Membrane</keyword>
<sequence length="454" mass="46470">MTSRRMGFSDGARQWVITAYSLAFGGLLMLGGRLADLWGHKRAMLVGTIGFAGASALGGAALSSGMLIGARALQGIFGAMLVPAVLSLISAMFTDTRERAKAFGVFGALSGGGAAIGLMLGGAITQALNWRWTLLINVFFGALAAAGILRTVPTPAVDRARPRLDVPGILLASSGLIGFVYGLSHASSGGWTSTGTLVPVGAGVVLLAAFAALQRRVASPLLPLRVLADRNRGGAYLAVGLAVIGNFGMYLFLTYYLQTVLGLSPVQAGAGFLPIAAASVIASTQIGPRLPPRLPARAVMGPGFLIAAAGLLFLTRITPDSSYWTVVLPGMLVTGLGLGTALMPAFSLGTLGARPEDAGIASAMVNTSQQVGGAMGTALLNTIAATSTTYLRGHPGQATEALVHGYSTALWWAAGILAIAALAATLLISHAPRTRPHPETREPCQPDRTPAAHN</sequence>
<feature type="transmembrane region" description="Helical" evidence="9">
    <location>
        <begin position="294"/>
        <end position="314"/>
    </location>
</feature>
<feature type="transmembrane region" description="Helical" evidence="9">
    <location>
        <begin position="103"/>
        <end position="124"/>
    </location>
</feature>
<comment type="subcellular location">
    <subcellularLocation>
        <location evidence="1">Cell membrane</location>
        <topology evidence="1">Multi-pass membrane protein</topology>
    </subcellularLocation>
</comment>
<keyword evidence="7" id="KW-0046">Antibiotic resistance</keyword>
<feature type="transmembrane region" description="Helical" evidence="9">
    <location>
        <begin position="12"/>
        <end position="31"/>
    </location>
</feature>
<gene>
    <name evidence="11" type="ORF">ACFPEN_35835</name>
</gene>
<evidence type="ECO:0000256" key="4">
    <source>
        <dbReference type="ARBA" id="ARBA00022692"/>
    </source>
</evidence>
<dbReference type="PROSITE" id="PS50850">
    <property type="entry name" value="MFS"/>
    <property type="match status" value="1"/>
</dbReference>
<accession>A0ABV9BVR6</accession>
<feature type="domain" description="Major facilitator superfamily (MFS) profile" evidence="10">
    <location>
        <begin position="1"/>
        <end position="432"/>
    </location>
</feature>
<evidence type="ECO:0000313" key="12">
    <source>
        <dbReference type="Proteomes" id="UP001595990"/>
    </source>
</evidence>
<name>A0ABV9BVR6_9ACTN</name>
<dbReference type="EMBL" id="JBHSFS010000038">
    <property type="protein sequence ID" value="MFC4518230.1"/>
    <property type="molecule type" value="Genomic_DNA"/>
</dbReference>
<dbReference type="PANTHER" id="PTHR42718:SF46">
    <property type="entry name" value="BLR6921 PROTEIN"/>
    <property type="match status" value="1"/>
</dbReference>
<dbReference type="Proteomes" id="UP001595990">
    <property type="component" value="Unassembled WGS sequence"/>
</dbReference>
<dbReference type="InterPro" id="IPR011701">
    <property type="entry name" value="MFS"/>
</dbReference>
<feature type="compositionally biased region" description="Basic and acidic residues" evidence="8">
    <location>
        <begin position="436"/>
        <end position="445"/>
    </location>
</feature>
<dbReference type="Gene3D" id="1.20.1250.20">
    <property type="entry name" value="MFS general substrate transporter like domains"/>
    <property type="match status" value="1"/>
</dbReference>
<feature type="transmembrane region" description="Helical" evidence="9">
    <location>
        <begin position="68"/>
        <end position="91"/>
    </location>
</feature>
<organism evidence="11 12">
    <name type="scientific">Streptomyces ehimensis</name>
    <dbReference type="NCBI Taxonomy" id="68195"/>
    <lineage>
        <taxon>Bacteria</taxon>
        <taxon>Bacillati</taxon>
        <taxon>Actinomycetota</taxon>
        <taxon>Actinomycetes</taxon>
        <taxon>Kitasatosporales</taxon>
        <taxon>Streptomycetaceae</taxon>
        <taxon>Streptomyces</taxon>
    </lineage>
</organism>
<dbReference type="Pfam" id="PF07690">
    <property type="entry name" value="MFS_1"/>
    <property type="match status" value="1"/>
</dbReference>
<evidence type="ECO:0000313" key="11">
    <source>
        <dbReference type="EMBL" id="MFC4518230.1"/>
    </source>
</evidence>
<evidence type="ECO:0000256" key="1">
    <source>
        <dbReference type="ARBA" id="ARBA00004651"/>
    </source>
</evidence>
<proteinExistence type="predicted"/>
<dbReference type="RefSeq" id="WP_417924512.1">
    <property type="nucleotide sequence ID" value="NZ_JBHSFS010000038.1"/>
</dbReference>
<dbReference type="CDD" id="cd17321">
    <property type="entry name" value="MFS_MMR_MDR_like"/>
    <property type="match status" value="1"/>
</dbReference>
<evidence type="ECO:0000256" key="9">
    <source>
        <dbReference type="SAM" id="Phobius"/>
    </source>
</evidence>
<comment type="caution">
    <text evidence="11">The sequence shown here is derived from an EMBL/GenBank/DDBJ whole genome shotgun (WGS) entry which is preliminary data.</text>
</comment>
<dbReference type="InterPro" id="IPR020846">
    <property type="entry name" value="MFS_dom"/>
</dbReference>
<feature type="transmembrane region" description="Helical" evidence="9">
    <location>
        <begin position="130"/>
        <end position="152"/>
    </location>
</feature>
<feature type="transmembrane region" description="Helical" evidence="9">
    <location>
        <begin position="371"/>
        <end position="390"/>
    </location>
</feature>
<feature type="transmembrane region" description="Helical" evidence="9">
    <location>
        <begin position="263"/>
        <end position="282"/>
    </location>
</feature>
<keyword evidence="3" id="KW-1003">Cell membrane</keyword>
<evidence type="ECO:0000256" key="3">
    <source>
        <dbReference type="ARBA" id="ARBA00022475"/>
    </source>
</evidence>
<evidence type="ECO:0000256" key="8">
    <source>
        <dbReference type="SAM" id="MobiDB-lite"/>
    </source>
</evidence>
<protein>
    <submittedName>
        <fullName evidence="11">MFS transporter</fullName>
    </submittedName>
</protein>